<keyword evidence="3" id="KW-1185">Reference proteome</keyword>
<evidence type="ECO:0000256" key="1">
    <source>
        <dbReference type="SAM" id="SignalP"/>
    </source>
</evidence>
<reference evidence="2" key="1">
    <citation type="submission" date="2020-06" db="EMBL/GenBank/DDBJ databases">
        <title>WGS assembly of Ceratodon purpureus strain R40.</title>
        <authorList>
            <person name="Carey S.B."/>
            <person name="Jenkins J."/>
            <person name="Shu S."/>
            <person name="Lovell J.T."/>
            <person name="Sreedasyam A."/>
            <person name="Maumus F."/>
            <person name="Tiley G.P."/>
            <person name="Fernandez-Pozo N."/>
            <person name="Barry K."/>
            <person name="Chen C."/>
            <person name="Wang M."/>
            <person name="Lipzen A."/>
            <person name="Daum C."/>
            <person name="Saski C.A."/>
            <person name="Payton A.C."/>
            <person name="Mcbreen J.C."/>
            <person name="Conrad R.E."/>
            <person name="Kollar L.M."/>
            <person name="Olsson S."/>
            <person name="Huttunen S."/>
            <person name="Landis J.B."/>
            <person name="Wickett N.J."/>
            <person name="Johnson M.G."/>
            <person name="Rensing S.A."/>
            <person name="Grimwood J."/>
            <person name="Schmutz J."/>
            <person name="Mcdaniel S.F."/>
        </authorList>
    </citation>
    <scope>NUCLEOTIDE SEQUENCE</scope>
    <source>
        <strain evidence="2">R40</strain>
    </source>
</reference>
<evidence type="ECO:0000313" key="3">
    <source>
        <dbReference type="Proteomes" id="UP000822688"/>
    </source>
</evidence>
<sequence>MVLTLTVSCSVVGGGVAANNSSSEGFLLRASDSFGNVSYLILGLVCYMGMCTTECEWMLPDELRRSNRTLL</sequence>
<dbReference type="EMBL" id="CM026431">
    <property type="protein sequence ID" value="KAG0559821.1"/>
    <property type="molecule type" value="Genomic_DNA"/>
</dbReference>
<dbReference type="AlphaFoldDB" id="A0A8T0GK07"/>
<accession>A0A8T0GK07</accession>
<dbReference type="Proteomes" id="UP000822688">
    <property type="component" value="Chromosome 10"/>
</dbReference>
<organism evidence="2 3">
    <name type="scientific">Ceratodon purpureus</name>
    <name type="common">Fire moss</name>
    <name type="synonym">Dicranum purpureum</name>
    <dbReference type="NCBI Taxonomy" id="3225"/>
    <lineage>
        <taxon>Eukaryota</taxon>
        <taxon>Viridiplantae</taxon>
        <taxon>Streptophyta</taxon>
        <taxon>Embryophyta</taxon>
        <taxon>Bryophyta</taxon>
        <taxon>Bryophytina</taxon>
        <taxon>Bryopsida</taxon>
        <taxon>Dicranidae</taxon>
        <taxon>Pseudoditrichales</taxon>
        <taxon>Ditrichaceae</taxon>
        <taxon>Ceratodon</taxon>
    </lineage>
</organism>
<comment type="caution">
    <text evidence="2">The sequence shown here is derived from an EMBL/GenBank/DDBJ whole genome shotgun (WGS) entry which is preliminary data.</text>
</comment>
<gene>
    <name evidence="2" type="ORF">KC19_10G131900</name>
</gene>
<proteinExistence type="predicted"/>
<protein>
    <submittedName>
        <fullName evidence="2">Uncharacterized protein</fullName>
    </submittedName>
</protein>
<name>A0A8T0GK07_CERPU</name>
<feature type="chain" id="PRO_5035906875" evidence="1">
    <location>
        <begin position="18"/>
        <end position="71"/>
    </location>
</feature>
<feature type="signal peptide" evidence="1">
    <location>
        <begin position="1"/>
        <end position="17"/>
    </location>
</feature>
<keyword evidence="1" id="KW-0732">Signal</keyword>
<evidence type="ECO:0000313" key="2">
    <source>
        <dbReference type="EMBL" id="KAG0559821.1"/>
    </source>
</evidence>